<evidence type="ECO:0008006" key="4">
    <source>
        <dbReference type="Google" id="ProtNLM"/>
    </source>
</evidence>
<keyword evidence="1" id="KW-0472">Membrane</keyword>
<name>A0ABW3LGT8_9BACL</name>
<organism evidence="2 3">
    <name type="scientific">Metaplanococcus flavidus</name>
    <dbReference type="NCBI Taxonomy" id="569883"/>
    <lineage>
        <taxon>Bacteria</taxon>
        <taxon>Bacillati</taxon>
        <taxon>Bacillota</taxon>
        <taxon>Bacilli</taxon>
        <taxon>Bacillales</taxon>
        <taxon>Caryophanaceae</taxon>
        <taxon>Metaplanococcus</taxon>
    </lineage>
</organism>
<evidence type="ECO:0000256" key="1">
    <source>
        <dbReference type="SAM" id="Phobius"/>
    </source>
</evidence>
<reference evidence="3" key="1">
    <citation type="journal article" date="2019" name="Int. J. Syst. Evol. Microbiol.">
        <title>The Global Catalogue of Microorganisms (GCM) 10K type strain sequencing project: providing services to taxonomists for standard genome sequencing and annotation.</title>
        <authorList>
            <consortium name="The Broad Institute Genomics Platform"/>
            <consortium name="The Broad Institute Genome Sequencing Center for Infectious Disease"/>
            <person name="Wu L."/>
            <person name="Ma J."/>
        </authorList>
    </citation>
    <scope>NUCLEOTIDE SEQUENCE [LARGE SCALE GENOMIC DNA]</scope>
    <source>
        <strain evidence="3">CCUG 56756</strain>
    </source>
</reference>
<dbReference type="Proteomes" id="UP001597109">
    <property type="component" value="Unassembled WGS sequence"/>
</dbReference>
<keyword evidence="1" id="KW-0812">Transmembrane</keyword>
<keyword evidence="3" id="KW-1185">Reference proteome</keyword>
<feature type="transmembrane region" description="Helical" evidence="1">
    <location>
        <begin position="77"/>
        <end position="98"/>
    </location>
</feature>
<dbReference type="EMBL" id="JBHTKI010000022">
    <property type="protein sequence ID" value="MFD1032611.1"/>
    <property type="molecule type" value="Genomic_DNA"/>
</dbReference>
<comment type="caution">
    <text evidence="2">The sequence shown here is derived from an EMBL/GenBank/DDBJ whole genome shotgun (WGS) entry which is preliminary data.</text>
</comment>
<feature type="transmembrane region" description="Helical" evidence="1">
    <location>
        <begin position="12"/>
        <end position="32"/>
    </location>
</feature>
<keyword evidence="1" id="KW-1133">Transmembrane helix</keyword>
<gene>
    <name evidence="2" type="ORF">ACFQ1X_14315</name>
</gene>
<accession>A0ABW3LGT8</accession>
<sequence>MTRILNIERIAKMAIVIGYVIAFTGAFAAFLLSINKPKNKKYKVWGIALMIPISPAFAFATGRTYAILTENGWAALVMWYIFPFIFIVGLVMLLVGIFNKEETETLVQ</sequence>
<protein>
    <recommendedName>
        <fullName evidence="4">Transmembrane protein</fullName>
    </recommendedName>
</protein>
<evidence type="ECO:0000313" key="3">
    <source>
        <dbReference type="Proteomes" id="UP001597109"/>
    </source>
</evidence>
<evidence type="ECO:0000313" key="2">
    <source>
        <dbReference type="EMBL" id="MFD1032611.1"/>
    </source>
</evidence>
<proteinExistence type="predicted"/>
<feature type="transmembrane region" description="Helical" evidence="1">
    <location>
        <begin position="44"/>
        <end position="65"/>
    </location>
</feature>